<dbReference type="EMBL" id="CAJHNH020001917">
    <property type="protein sequence ID" value="CAG5124969.1"/>
    <property type="molecule type" value="Genomic_DNA"/>
</dbReference>
<sequence length="95" mass="10158">MGGQSSKSVAGSSSATLKAKSKSLKEPRQSQGNIFAEHSEVVLQYRPLPDAPLGGSRWMSKENLLSVSVEDDDPSLFVALYDFQAGGDNQLSISK</sequence>
<feature type="region of interest" description="Disordered" evidence="1">
    <location>
        <begin position="1"/>
        <end position="33"/>
    </location>
</feature>
<dbReference type="AlphaFoldDB" id="A0A8S3Z727"/>
<feature type="non-terminal residue" evidence="2">
    <location>
        <position position="95"/>
    </location>
</feature>
<evidence type="ECO:0000256" key="1">
    <source>
        <dbReference type="SAM" id="MobiDB-lite"/>
    </source>
</evidence>
<dbReference type="OrthoDB" id="98077at2759"/>
<accession>A0A8S3Z727</accession>
<evidence type="ECO:0000313" key="2">
    <source>
        <dbReference type="EMBL" id="CAG5124969.1"/>
    </source>
</evidence>
<organism evidence="2 3">
    <name type="scientific">Candidula unifasciata</name>
    <dbReference type="NCBI Taxonomy" id="100452"/>
    <lineage>
        <taxon>Eukaryota</taxon>
        <taxon>Metazoa</taxon>
        <taxon>Spiralia</taxon>
        <taxon>Lophotrochozoa</taxon>
        <taxon>Mollusca</taxon>
        <taxon>Gastropoda</taxon>
        <taxon>Heterobranchia</taxon>
        <taxon>Euthyneura</taxon>
        <taxon>Panpulmonata</taxon>
        <taxon>Eupulmonata</taxon>
        <taxon>Stylommatophora</taxon>
        <taxon>Helicina</taxon>
        <taxon>Helicoidea</taxon>
        <taxon>Geomitridae</taxon>
        <taxon>Candidula</taxon>
    </lineage>
</organism>
<keyword evidence="3" id="KW-1185">Reference proteome</keyword>
<comment type="caution">
    <text evidence="2">The sequence shown here is derived from an EMBL/GenBank/DDBJ whole genome shotgun (WGS) entry which is preliminary data.</text>
</comment>
<dbReference type="Proteomes" id="UP000678393">
    <property type="component" value="Unassembled WGS sequence"/>
</dbReference>
<name>A0A8S3Z727_9EUPU</name>
<gene>
    <name evidence="2" type="ORF">CUNI_LOCUS10527</name>
</gene>
<reference evidence="2" key="1">
    <citation type="submission" date="2021-04" db="EMBL/GenBank/DDBJ databases">
        <authorList>
            <consortium name="Molecular Ecology Group"/>
        </authorList>
    </citation>
    <scope>NUCLEOTIDE SEQUENCE</scope>
</reference>
<feature type="compositionally biased region" description="Low complexity" evidence="1">
    <location>
        <begin position="1"/>
        <end position="18"/>
    </location>
</feature>
<evidence type="ECO:0000313" key="3">
    <source>
        <dbReference type="Proteomes" id="UP000678393"/>
    </source>
</evidence>
<proteinExistence type="predicted"/>
<protein>
    <submittedName>
        <fullName evidence="2">Uncharacterized protein</fullName>
    </submittedName>
</protein>